<proteinExistence type="predicted"/>
<organism evidence="1 2">
    <name type="scientific">Physocladia obscura</name>
    <dbReference type="NCBI Taxonomy" id="109957"/>
    <lineage>
        <taxon>Eukaryota</taxon>
        <taxon>Fungi</taxon>
        <taxon>Fungi incertae sedis</taxon>
        <taxon>Chytridiomycota</taxon>
        <taxon>Chytridiomycota incertae sedis</taxon>
        <taxon>Chytridiomycetes</taxon>
        <taxon>Chytridiales</taxon>
        <taxon>Chytriomycetaceae</taxon>
        <taxon>Physocladia</taxon>
    </lineage>
</organism>
<evidence type="ECO:0000313" key="2">
    <source>
        <dbReference type="Proteomes" id="UP001211907"/>
    </source>
</evidence>
<gene>
    <name evidence="1" type="ORF">HK100_012845</name>
</gene>
<protein>
    <submittedName>
        <fullName evidence="1">Uncharacterized protein</fullName>
    </submittedName>
</protein>
<evidence type="ECO:0000313" key="1">
    <source>
        <dbReference type="EMBL" id="KAJ3120321.1"/>
    </source>
</evidence>
<sequence>MKLEPFSHSGLGMLSLDRVNSGLAVNARGQLIEVVCIGWQRLKNVYNPTQMTQIIHHFRTADFEEASGALKSLIDGTNYAPKKYVSQATKYAILKKAAEKWKSQEFSVRKAYILNYNPAAKNIKDIRKWLEHEPEQLLERLGYINPVTGHIIDPDDFCFDRITDDSEYVFQRVLPISIPLNDAKSAGTSTNEFSSVDSLAALKKQRGWEGVDDREAVCCLLQEFIRALVKANGGFIEKLKEK</sequence>
<name>A0AAD5SZN6_9FUNG</name>
<reference evidence="1" key="1">
    <citation type="submission" date="2020-05" db="EMBL/GenBank/DDBJ databases">
        <title>Phylogenomic resolution of chytrid fungi.</title>
        <authorList>
            <person name="Stajich J.E."/>
            <person name="Amses K."/>
            <person name="Simmons R."/>
            <person name="Seto K."/>
            <person name="Myers J."/>
            <person name="Bonds A."/>
            <person name="Quandt C.A."/>
            <person name="Barry K."/>
            <person name="Liu P."/>
            <person name="Grigoriev I."/>
            <person name="Longcore J.E."/>
            <person name="James T.Y."/>
        </authorList>
    </citation>
    <scope>NUCLEOTIDE SEQUENCE</scope>
    <source>
        <strain evidence="1">JEL0513</strain>
    </source>
</reference>
<dbReference type="EMBL" id="JADGJH010000975">
    <property type="protein sequence ID" value="KAJ3120321.1"/>
    <property type="molecule type" value="Genomic_DNA"/>
</dbReference>
<keyword evidence="2" id="KW-1185">Reference proteome</keyword>
<comment type="caution">
    <text evidence="1">The sequence shown here is derived from an EMBL/GenBank/DDBJ whole genome shotgun (WGS) entry which is preliminary data.</text>
</comment>
<dbReference type="Proteomes" id="UP001211907">
    <property type="component" value="Unassembled WGS sequence"/>
</dbReference>
<dbReference type="AlphaFoldDB" id="A0AAD5SZN6"/>
<accession>A0AAD5SZN6</accession>